<dbReference type="Proteomes" id="UP001472677">
    <property type="component" value="Unassembled WGS sequence"/>
</dbReference>
<dbReference type="Pfam" id="PF15699">
    <property type="entry name" value="NPR1_interact"/>
    <property type="match status" value="1"/>
</dbReference>
<feature type="region of interest" description="Disordered" evidence="4">
    <location>
        <begin position="1"/>
        <end position="26"/>
    </location>
</feature>
<evidence type="ECO:0000256" key="1">
    <source>
        <dbReference type="ARBA" id="ARBA00004123"/>
    </source>
</evidence>
<comment type="caution">
    <text evidence="5">The sequence shown here is derived from an EMBL/GenBank/DDBJ whole genome shotgun (WGS) entry which is preliminary data.</text>
</comment>
<reference evidence="5 6" key="1">
    <citation type="journal article" date="2024" name="G3 (Bethesda)">
        <title>Genome assembly of Hibiscus sabdariffa L. provides insights into metabolisms of medicinal natural products.</title>
        <authorList>
            <person name="Kim T."/>
        </authorList>
    </citation>
    <scope>NUCLEOTIDE SEQUENCE [LARGE SCALE GENOMIC DNA]</scope>
    <source>
        <strain evidence="5">TK-2024</strain>
        <tissue evidence="5">Old leaves</tissue>
    </source>
</reference>
<keyword evidence="3" id="KW-0539">Nucleus</keyword>
<name>A0ABR2DR59_9ROSI</name>
<evidence type="ECO:0000313" key="6">
    <source>
        <dbReference type="Proteomes" id="UP001472677"/>
    </source>
</evidence>
<evidence type="ECO:0000313" key="5">
    <source>
        <dbReference type="EMBL" id="KAK8545393.1"/>
    </source>
</evidence>
<dbReference type="InterPro" id="IPR031425">
    <property type="entry name" value="NPR1/NH1-interacting"/>
</dbReference>
<comment type="subcellular location">
    <subcellularLocation>
        <location evidence="1">Nucleus</location>
    </subcellularLocation>
</comment>
<accession>A0ABR2DR59</accession>
<evidence type="ECO:0000256" key="2">
    <source>
        <dbReference type="ARBA" id="ARBA00009937"/>
    </source>
</evidence>
<keyword evidence="6" id="KW-1185">Reference proteome</keyword>
<comment type="similarity">
    <text evidence="2">Belongs to the NPR1-interactor family.</text>
</comment>
<proteinExistence type="inferred from homology"/>
<feature type="region of interest" description="Disordered" evidence="4">
    <location>
        <begin position="46"/>
        <end position="127"/>
    </location>
</feature>
<evidence type="ECO:0000256" key="3">
    <source>
        <dbReference type="ARBA" id="ARBA00023242"/>
    </source>
</evidence>
<feature type="compositionally biased region" description="Acidic residues" evidence="4">
    <location>
        <begin position="15"/>
        <end position="25"/>
    </location>
</feature>
<organism evidence="5 6">
    <name type="scientific">Hibiscus sabdariffa</name>
    <name type="common">roselle</name>
    <dbReference type="NCBI Taxonomy" id="183260"/>
    <lineage>
        <taxon>Eukaryota</taxon>
        <taxon>Viridiplantae</taxon>
        <taxon>Streptophyta</taxon>
        <taxon>Embryophyta</taxon>
        <taxon>Tracheophyta</taxon>
        <taxon>Spermatophyta</taxon>
        <taxon>Magnoliopsida</taxon>
        <taxon>eudicotyledons</taxon>
        <taxon>Gunneridae</taxon>
        <taxon>Pentapetalae</taxon>
        <taxon>rosids</taxon>
        <taxon>malvids</taxon>
        <taxon>Malvales</taxon>
        <taxon>Malvaceae</taxon>
        <taxon>Malvoideae</taxon>
        <taxon>Hibiscus</taxon>
    </lineage>
</organism>
<protein>
    <submittedName>
        <fullName evidence="5">Uncharacterized protein</fullName>
    </submittedName>
</protein>
<sequence length="127" mass="13761">MEESGTRKRKMGNEEERDDEEDEEEKVEKFFALIRSTREVRDRLRNVGVPNVSKEEEKVSAAGGGGRWNPTFRPEDFVEDSASGSKNPLVLNDAGPSSKAKHGPEKESKDGGGGGGGGLDLNLSLSL</sequence>
<feature type="compositionally biased region" description="Basic and acidic residues" evidence="4">
    <location>
        <begin position="1"/>
        <end position="14"/>
    </location>
</feature>
<dbReference type="PANTHER" id="PTHR33669">
    <property type="entry name" value="PROTEIN NEGATIVE REGULATOR OF RESISTANCE"/>
    <property type="match status" value="1"/>
</dbReference>
<dbReference type="PANTHER" id="PTHR33669:SF26">
    <property type="entry name" value="PROTEIN NIM1-INTERACTING 3"/>
    <property type="match status" value="1"/>
</dbReference>
<gene>
    <name evidence="5" type="ORF">V6N12_026227</name>
</gene>
<dbReference type="EMBL" id="JBBPBM010000023">
    <property type="protein sequence ID" value="KAK8545393.1"/>
    <property type="molecule type" value="Genomic_DNA"/>
</dbReference>
<evidence type="ECO:0000256" key="4">
    <source>
        <dbReference type="SAM" id="MobiDB-lite"/>
    </source>
</evidence>